<dbReference type="Proteomes" id="UP000051679">
    <property type="component" value="Unassembled WGS sequence"/>
</dbReference>
<accession>A0A0R1ZLI7</accession>
<dbReference type="InterPro" id="IPR009343">
    <property type="entry name" value="DUF1002"/>
</dbReference>
<feature type="chain" id="PRO_5038748924" evidence="1">
    <location>
        <begin position="38"/>
        <end position="349"/>
    </location>
</feature>
<evidence type="ECO:0000313" key="2">
    <source>
        <dbReference type="EMBL" id="KRM55854.1"/>
    </source>
</evidence>
<dbReference type="EMBL" id="AYYO01000011">
    <property type="protein sequence ID" value="KRM55854.1"/>
    <property type="molecule type" value="Genomic_DNA"/>
</dbReference>
<comment type="caution">
    <text evidence="2">The sequence shown here is derived from an EMBL/GenBank/DDBJ whole genome shotgun (WGS) entry which is preliminary data.</text>
</comment>
<name>A0A0R1ZLI7_9LACO</name>
<keyword evidence="3" id="KW-1185">Reference proteome</keyword>
<evidence type="ECO:0000313" key="3">
    <source>
        <dbReference type="Proteomes" id="UP000051679"/>
    </source>
</evidence>
<protein>
    <submittedName>
        <fullName evidence="2">Extracellular protein</fullName>
    </submittedName>
</protein>
<evidence type="ECO:0000256" key="1">
    <source>
        <dbReference type="SAM" id="SignalP"/>
    </source>
</evidence>
<dbReference type="PATRIC" id="fig|1291052.5.peg.920"/>
<gene>
    <name evidence="2" type="ORF">FC18_GL000904</name>
</gene>
<dbReference type="STRING" id="1291052.FC18_GL000904"/>
<reference evidence="2 3" key="1">
    <citation type="journal article" date="2015" name="Genome Announc.">
        <title>Expanding the biotechnology potential of lactobacilli through comparative genomics of 213 strains and associated genera.</title>
        <authorList>
            <person name="Sun Z."/>
            <person name="Harris H.M."/>
            <person name="McCann A."/>
            <person name="Guo C."/>
            <person name="Argimon S."/>
            <person name="Zhang W."/>
            <person name="Yang X."/>
            <person name="Jeffery I.B."/>
            <person name="Cooney J.C."/>
            <person name="Kagawa T.F."/>
            <person name="Liu W."/>
            <person name="Song Y."/>
            <person name="Salvetti E."/>
            <person name="Wrobel A."/>
            <person name="Rasinkangas P."/>
            <person name="Parkhill J."/>
            <person name="Rea M.C."/>
            <person name="O'Sullivan O."/>
            <person name="Ritari J."/>
            <person name="Douillard F.P."/>
            <person name="Paul Ross R."/>
            <person name="Yang R."/>
            <person name="Briner A.E."/>
            <person name="Felis G.E."/>
            <person name="de Vos W.M."/>
            <person name="Barrangou R."/>
            <person name="Klaenhammer T.R."/>
            <person name="Caufield P.W."/>
            <person name="Cui Y."/>
            <person name="Zhang H."/>
            <person name="O'Toole P.W."/>
        </authorList>
    </citation>
    <scope>NUCLEOTIDE SEQUENCE [LARGE SCALE GENOMIC DNA]</scope>
    <source>
        <strain evidence="2 3">DSM 20505</strain>
    </source>
</reference>
<dbReference type="AlphaFoldDB" id="A0A0R1ZLI7"/>
<feature type="signal peptide" evidence="1">
    <location>
        <begin position="1"/>
        <end position="37"/>
    </location>
</feature>
<organism evidence="2 3">
    <name type="scientific">Lacticaseibacillus sharpeae JCM 1186 = DSM 20505</name>
    <dbReference type="NCBI Taxonomy" id="1291052"/>
    <lineage>
        <taxon>Bacteria</taxon>
        <taxon>Bacillati</taxon>
        <taxon>Bacillota</taxon>
        <taxon>Bacilli</taxon>
        <taxon>Lactobacillales</taxon>
        <taxon>Lactobacillaceae</taxon>
        <taxon>Lacticaseibacillus</taxon>
    </lineage>
</organism>
<keyword evidence="1" id="KW-0732">Signal</keyword>
<sequence length="349" mass="36553">MDPLRFIVITMKKFMTAILTVALAGAVAAGISLHAVNADTDSSSSSSSSSEAWSQPVVTLGTSLTADQKQGTINTLTASLNGGNYSTLTVTGDTLVKYLNPSGSSFTSASGVWSSAMVQKTDNGGINVKILDYNGANNITTITADQYRNAAVTAGVANANIYITSATRIDGSGALAGVYAAFAANGEKLNTAQVTAAQTEVNTLSDITQANKDKDGYSDKLLNNAVAGMKKEMASQSNSGEQTLSQNQIGNIVDSQLKNNNLGTIINNNQRTQIINLLVKIQSSGALKSSDFKEQASKLASSIQDSAKGLFSKIKSGLNSEEGRNFLQKVGDAIANFFKSLIDWITSLF</sequence>
<proteinExistence type="predicted"/>
<dbReference type="Pfam" id="PF06207">
    <property type="entry name" value="DUF1002"/>
    <property type="match status" value="1"/>
</dbReference>